<dbReference type="EMBL" id="JAYXHS010000001">
    <property type="protein sequence ID" value="MEC5385104.1"/>
    <property type="molecule type" value="Genomic_DNA"/>
</dbReference>
<keyword evidence="3" id="KW-1185">Reference proteome</keyword>
<protein>
    <submittedName>
        <fullName evidence="2">Uncharacterized protein</fullName>
    </submittedName>
</protein>
<reference evidence="2 3" key="1">
    <citation type="submission" date="2024-01" db="EMBL/GenBank/DDBJ databases">
        <title>Uliginosibacterium soil sp. nov.</title>
        <authorList>
            <person name="Lv Y."/>
        </authorList>
    </citation>
    <scope>NUCLEOTIDE SEQUENCE [LARGE SCALE GENOMIC DNA]</scope>
    <source>
        <strain evidence="2 3">H3</strain>
    </source>
</reference>
<organism evidence="2 3">
    <name type="scientific">Uliginosibacterium silvisoli</name>
    <dbReference type="NCBI Taxonomy" id="3114758"/>
    <lineage>
        <taxon>Bacteria</taxon>
        <taxon>Pseudomonadati</taxon>
        <taxon>Pseudomonadota</taxon>
        <taxon>Betaproteobacteria</taxon>
        <taxon>Rhodocyclales</taxon>
        <taxon>Zoogloeaceae</taxon>
        <taxon>Uliginosibacterium</taxon>
    </lineage>
</organism>
<evidence type="ECO:0000313" key="2">
    <source>
        <dbReference type="EMBL" id="MEC5385104.1"/>
    </source>
</evidence>
<gene>
    <name evidence="2" type="ORF">VVD49_05175</name>
</gene>
<sequence length="147" mass="15973">MHKLLLALTASLVLWTQPASAGPYADAMGRCLLDHASQKDRTDLMRWMFANAALHPDVAGLATVTPELRQEIDRTAGQLIQRLVFDSCRSQAGAALRSEGPTAMQQAFQQLAQLIGDSLVANPAVTQGSANVLRYMDVTRLPMLLMP</sequence>
<evidence type="ECO:0000256" key="1">
    <source>
        <dbReference type="SAM" id="SignalP"/>
    </source>
</evidence>
<dbReference type="Proteomes" id="UP001331561">
    <property type="component" value="Unassembled WGS sequence"/>
</dbReference>
<accession>A0ABU6JZK3</accession>
<dbReference type="RefSeq" id="WP_327598068.1">
    <property type="nucleotide sequence ID" value="NZ_JAYXHS010000001.1"/>
</dbReference>
<feature type="signal peptide" evidence="1">
    <location>
        <begin position="1"/>
        <end position="21"/>
    </location>
</feature>
<name>A0ABU6JZK3_9RHOO</name>
<evidence type="ECO:0000313" key="3">
    <source>
        <dbReference type="Proteomes" id="UP001331561"/>
    </source>
</evidence>
<comment type="caution">
    <text evidence="2">The sequence shown here is derived from an EMBL/GenBank/DDBJ whole genome shotgun (WGS) entry which is preliminary data.</text>
</comment>
<feature type="chain" id="PRO_5046747779" evidence="1">
    <location>
        <begin position="22"/>
        <end position="147"/>
    </location>
</feature>
<proteinExistence type="predicted"/>
<keyword evidence="1" id="KW-0732">Signal</keyword>